<dbReference type="EMBL" id="FMAE01000030">
    <property type="protein sequence ID" value="SCB52260.1"/>
    <property type="molecule type" value="Genomic_DNA"/>
</dbReference>
<dbReference type="Proteomes" id="UP000183174">
    <property type="component" value="Unassembled WGS sequence"/>
</dbReference>
<reference evidence="1 2" key="1">
    <citation type="submission" date="2016-08" db="EMBL/GenBank/DDBJ databases">
        <authorList>
            <person name="Seilhamer J.J."/>
        </authorList>
    </citation>
    <scope>NUCLEOTIDE SEQUENCE [LARGE SCALE GENOMIC DNA]</scope>
    <source>
        <strain evidence="1 2">CCBAU 10071</strain>
    </source>
</reference>
<gene>
    <name evidence="1" type="ORF">GA0061099_103012</name>
</gene>
<dbReference type="RefSeq" id="WP_074448474.1">
    <property type="nucleotide sequence ID" value="NZ_FMAE01000030.1"/>
</dbReference>
<sequence>MTYRVVNFSTGEIVAEMGLSQFDIAVQLADKLAAEVGHREVLGVVEMVTRYETKLAEESNEDSERR</sequence>
<protein>
    <submittedName>
        <fullName evidence="1">Uncharacterized protein</fullName>
    </submittedName>
</protein>
<organism evidence="1 2">
    <name type="scientific">Bradyrhizobium yuanmingense</name>
    <dbReference type="NCBI Taxonomy" id="108015"/>
    <lineage>
        <taxon>Bacteria</taxon>
        <taxon>Pseudomonadati</taxon>
        <taxon>Pseudomonadota</taxon>
        <taxon>Alphaproteobacteria</taxon>
        <taxon>Hyphomicrobiales</taxon>
        <taxon>Nitrobacteraceae</taxon>
        <taxon>Bradyrhizobium</taxon>
    </lineage>
</organism>
<evidence type="ECO:0000313" key="2">
    <source>
        <dbReference type="Proteomes" id="UP000183174"/>
    </source>
</evidence>
<accession>A0A1C3XJ22</accession>
<name>A0A1C3XJ22_9BRAD</name>
<proteinExistence type="predicted"/>
<evidence type="ECO:0000313" key="1">
    <source>
        <dbReference type="EMBL" id="SCB52260.1"/>
    </source>
</evidence>
<dbReference type="AlphaFoldDB" id="A0A1C3XJ22"/>